<reference evidence="3 4" key="1">
    <citation type="submission" date="2019-02" db="EMBL/GenBank/DDBJ databases">
        <title>Siculibacillus lacustris gen. nov., sp. nov., a new rosette-forming bacterium isolated from a freshwater crater lake (Lake St. Ana, Romania).</title>
        <authorList>
            <person name="Felfoldi T."/>
            <person name="Marton Z."/>
            <person name="Szabo A."/>
            <person name="Mentes A."/>
            <person name="Boka K."/>
            <person name="Marialigeti K."/>
            <person name="Mathe I."/>
            <person name="Koncz M."/>
            <person name="Schumann P."/>
            <person name="Toth E."/>
        </authorList>
    </citation>
    <scope>NUCLEOTIDE SEQUENCE [LARGE SCALE GENOMIC DNA]</scope>
    <source>
        <strain evidence="3 4">SA-279</strain>
    </source>
</reference>
<feature type="compositionally biased region" description="Basic and acidic residues" evidence="1">
    <location>
        <begin position="16"/>
        <end position="28"/>
    </location>
</feature>
<sequence length="143" mass="14707">MADPGEGAAIEGSAAMDDRTGSRNDGARRPGRGLRAHVVLRLAAGAVALAGLAAAAAIDRTASATDGSTASLDRARVIDLQLERLGGRFAVTAGHLRDRFDALWSGRPLALTILVLAGVVAVALWWIAGYAAVDPGERDDDAH</sequence>
<feature type="transmembrane region" description="Helical" evidence="2">
    <location>
        <begin position="109"/>
        <end position="133"/>
    </location>
</feature>
<dbReference type="Proteomes" id="UP000292781">
    <property type="component" value="Unassembled WGS sequence"/>
</dbReference>
<dbReference type="EMBL" id="SJFN01000061">
    <property type="protein sequence ID" value="TBW32372.1"/>
    <property type="molecule type" value="Genomic_DNA"/>
</dbReference>
<dbReference type="AlphaFoldDB" id="A0A4Q9VCR8"/>
<proteinExistence type="predicted"/>
<dbReference type="RefSeq" id="WP_131311851.1">
    <property type="nucleotide sequence ID" value="NZ_SJFN01000061.1"/>
</dbReference>
<feature type="region of interest" description="Disordered" evidence="1">
    <location>
        <begin position="1"/>
        <end position="30"/>
    </location>
</feature>
<accession>A0A4Q9VCR8</accession>
<comment type="caution">
    <text evidence="3">The sequence shown here is derived from an EMBL/GenBank/DDBJ whole genome shotgun (WGS) entry which is preliminary data.</text>
</comment>
<keyword evidence="2" id="KW-0812">Transmembrane</keyword>
<evidence type="ECO:0000313" key="3">
    <source>
        <dbReference type="EMBL" id="TBW32372.1"/>
    </source>
</evidence>
<keyword evidence="2" id="KW-1133">Transmembrane helix</keyword>
<evidence type="ECO:0000256" key="2">
    <source>
        <dbReference type="SAM" id="Phobius"/>
    </source>
</evidence>
<keyword evidence="2" id="KW-0472">Membrane</keyword>
<feature type="transmembrane region" description="Helical" evidence="2">
    <location>
        <begin position="38"/>
        <end position="58"/>
    </location>
</feature>
<evidence type="ECO:0000313" key="4">
    <source>
        <dbReference type="Proteomes" id="UP000292781"/>
    </source>
</evidence>
<organism evidence="3 4">
    <name type="scientific">Siculibacillus lacustris</name>
    <dbReference type="NCBI Taxonomy" id="1549641"/>
    <lineage>
        <taxon>Bacteria</taxon>
        <taxon>Pseudomonadati</taxon>
        <taxon>Pseudomonadota</taxon>
        <taxon>Alphaproteobacteria</taxon>
        <taxon>Hyphomicrobiales</taxon>
        <taxon>Ancalomicrobiaceae</taxon>
        <taxon>Siculibacillus</taxon>
    </lineage>
</organism>
<protein>
    <submittedName>
        <fullName evidence="3">Uncharacterized protein</fullName>
    </submittedName>
</protein>
<keyword evidence="4" id="KW-1185">Reference proteome</keyword>
<gene>
    <name evidence="3" type="ORF">EYW49_22180</name>
</gene>
<name>A0A4Q9VCR8_9HYPH</name>
<evidence type="ECO:0000256" key="1">
    <source>
        <dbReference type="SAM" id="MobiDB-lite"/>
    </source>
</evidence>